<proteinExistence type="evidence at protein level"/>
<evidence type="ECO:0000313" key="1">
    <source>
        <dbReference type="Ensembl" id="ENSMUSP00000141817.2"/>
    </source>
</evidence>
<dbReference type="ProteomicsDB" id="361261"/>
<dbReference type="ExpressionAtlas" id="A0A0A6YX34">
    <property type="expression patterns" value="baseline and differential"/>
</dbReference>
<dbReference type="Bgee" id="ENSMUSG00000037461">
    <property type="expression patterns" value="Expressed in floor plate of midbrain and 260 other cell types or tissues"/>
</dbReference>
<keyword evidence="4 5" id="KW-1267">Proteomics identification</keyword>
<reference evidence="1" key="5">
    <citation type="submission" date="2025-09" db="UniProtKB">
        <authorList>
            <consortium name="Ensembl"/>
        </authorList>
    </citation>
    <scope>IDENTIFICATION</scope>
    <source>
        <strain evidence="1">C57BL/6J</strain>
    </source>
</reference>
<dbReference type="VEuPathDB" id="HostDB:ENSMUSG00000037461"/>
<reference evidence="1 3" key="1">
    <citation type="journal article" date="2009" name="PLoS Biol.">
        <title>Lineage-specific biology revealed by a finished genome assembly of the mouse.</title>
        <authorList>
            <consortium name="Mouse Genome Sequencing Consortium"/>
            <person name="Church D.M."/>
            <person name="Goodstadt L."/>
            <person name="Hillier L.W."/>
            <person name="Zody M.C."/>
            <person name="Goldstein S."/>
            <person name="She X."/>
            <person name="Bult C.J."/>
            <person name="Agarwala R."/>
            <person name="Cherry J.L."/>
            <person name="DiCuccio M."/>
            <person name="Hlavina W."/>
            <person name="Kapustin Y."/>
            <person name="Meric P."/>
            <person name="Maglott D."/>
            <person name="Birtle Z."/>
            <person name="Marques A.C."/>
            <person name="Graves T."/>
            <person name="Zhou S."/>
            <person name="Teague B."/>
            <person name="Potamousis K."/>
            <person name="Churas C."/>
            <person name="Place M."/>
            <person name="Herschleb J."/>
            <person name="Runnheim R."/>
            <person name="Forrest D."/>
            <person name="Amos-Landgraf J."/>
            <person name="Schwartz D.C."/>
            <person name="Cheng Z."/>
            <person name="Lindblad-Toh K."/>
            <person name="Eichler E.E."/>
            <person name="Ponting C.P."/>
        </authorList>
    </citation>
    <scope>NUCLEOTIDE SEQUENCE [LARGE SCALE GENOMIC DNA]</scope>
    <source>
        <strain evidence="1 3">C57BL/6J</strain>
    </source>
</reference>
<dbReference type="Antibodypedia" id="34604">
    <property type="antibodies" value="57 antibodies from 20 providers"/>
</dbReference>
<evidence type="ECO:0007829" key="4">
    <source>
        <dbReference type="PeptideAtlas" id="A0A0A6YX34"/>
    </source>
</evidence>
<dbReference type="HOGENOM" id="CLU_2941118_0_0_1"/>
<evidence type="ECO:0000313" key="3">
    <source>
        <dbReference type="Proteomes" id="UP000000589"/>
    </source>
</evidence>
<dbReference type="GeneTree" id="ENSGT00390000011724"/>
<gene>
    <name evidence="1 2" type="primary">Ints7</name>
</gene>
<organism evidence="1 3">
    <name type="scientific">Mus musculus</name>
    <name type="common">Mouse</name>
    <dbReference type="NCBI Taxonomy" id="10090"/>
    <lineage>
        <taxon>Eukaryota</taxon>
        <taxon>Metazoa</taxon>
        <taxon>Chordata</taxon>
        <taxon>Craniata</taxon>
        <taxon>Vertebrata</taxon>
        <taxon>Euteleostomi</taxon>
        <taxon>Mammalia</taxon>
        <taxon>Eutheria</taxon>
        <taxon>Euarchontoglires</taxon>
        <taxon>Glires</taxon>
        <taxon>Rodentia</taxon>
        <taxon>Myomorpha</taxon>
        <taxon>Muroidea</taxon>
        <taxon>Muridae</taxon>
        <taxon>Murinae</taxon>
        <taxon>Mus</taxon>
        <taxon>Mus</taxon>
    </lineage>
</organism>
<reference evidence="1" key="4">
    <citation type="submission" date="2025-08" db="UniProtKB">
        <authorList>
            <consortium name="Ensembl"/>
        </authorList>
    </citation>
    <scope>IDENTIFICATION</scope>
    <source>
        <strain evidence="1">C57BL/6J</strain>
    </source>
</reference>
<evidence type="ECO:0000313" key="2">
    <source>
        <dbReference type="MGI" id="MGI:1924315"/>
    </source>
</evidence>
<dbReference type="Proteomes" id="UP000000589">
    <property type="component" value="Chromosome 1"/>
</dbReference>
<dbReference type="AGR" id="MGI:1924315"/>
<dbReference type="SMR" id="A0A0A6YX34"/>
<accession>A0A0A6YX34</accession>
<evidence type="ECO:0007829" key="6">
    <source>
        <dbReference type="PubMed" id="21183079"/>
    </source>
</evidence>
<dbReference type="MGI" id="MGI:1924315">
    <property type="gene designation" value="Ints7"/>
</dbReference>
<protein>
    <submittedName>
        <fullName evidence="1">Integrator complex subunit 7</fullName>
    </submittedName>
</protein>
<reference evidence="6" key="2">
    <citation type="journal article" date="2010" name="Cell">
        <title>A tissue-specific atlas of mouse protein phosphorylation and expression.</title>
        <authorList>
            <person name="Huttlin E.L."/>
            <person name="Jedrychowski M.P."/>
            <person name="Elias J.E."/>
            <person name="Goswami T."/>
            <person name="Rad R."/>
            <person name="Beausoleil S.A."/>
            <person name="Villen J."/>
            <person name="Haas W."/>
            <person name="Sowa M.E."/>
            <person name="Gygi S.P."/>
        </authorList>
    </citation>
    <scope>IDENTIFICATION BY MASS SPECTROMETRY [LARGE SCALE ANALYSIS]</scope>
</reference>
<name>A0A0A6YX34_MOUSE</name>
<sequence length="60" mass="6706">MASNSTKSFLADAGYGEQELDANSALMELDKGCWEVWRPSSLRGRMPITVSARVWIPMIM</sequence>
<dbReference type="AlphaFoldDB" id="A0A0A6YX34"/>
<reference evidence="1 3" key="3">
    <citation type="journal article" date="2011" name="PLoS Biol.">
        <title>Modernizing reference genome assemblies.</title>
        <authorList>
            <person name="Church D.M."/>
            <person name="Schneider V.A."/>
            <person name="Graves T."/>
            <person name="Auger K."/>
            <person name="Cunningham F."/>
            <person name="Bouk N."/>
            <person name="Chen H.C."/>
            <person name="Agarwala R."/>
            <person name="McLaren W.M."/>
            <person name="Ritchie G.R."/>
            <person name="Albracht D."/>
            <person name="Kremitzki M."/>
            <person name="Rock S."/>
            <person name="Kotkiewicz H."/>
            <person name="Kremitzki C."/>
            <person name="Wollam A."/>
            <person name="Trani L."/>
            <person name="Fulton L."/>
            <person name="Fulton R."/>
            <person name="Matthews L."/>
            <person name="Whitehead S."/>
            <person name="Chow W."/>
            <person name="Torrance J."/>
            <person name="Dunn M."/>
            <person name="Harden G."/>
            <person name="Threadgold G."/>
            <person name="Wood J."/>
            <person name="Collins J."/>
            <person name="Heath P."/>
            <person name="Griffiths G."/>
            <person name="Pelan S."/>
            <person name="Grafham D."/>
            <person name="Eichler E.E."/>
            <person name="Weinstock G."/>
            <person name="Mardis E.R."/>
            <person name="Wilson R.K."/>
            <person name="Howe K."/>
            <person name="Flicek P."/>
            <person name="Hubbard T."/>
        </authorList>
    </citation>
    <scope>NUCLEOTIDE SEQUENCE [LARGE SCALE GENOMIC DNA]</scope>
    <source>
        <strain evidence="1 3">C57BL/6J</strain>
    </source>
</reference>
<evidence type="ECO:0007829" key="5">
    <source>
        <dbReference type="ProteomicsDB" id="A0A0A6YX34"/>
    </source>
</evidence>
<keyword evidence="3" id="KW-1185">Reference proteome</keyword>
<dbReference type="Ensembl" id="ENSMUST00000194785.2">
    <property type="protein sequence ID" value="ENSMUSP00000141817.2"/>
    <property type="gene ID" value="ENSMUSG00000037461.11"/>
</dbReference>